<accession>A0ABT0S3E0</accession>
<evidence type="ECO:0000313" key="3">
    <source>
        <dbReference type="Proteomes" id="UP001165342"/>
    </source>
</evidence>
<protein>
    <recommendedName>
        <fullName evidence="4">Lasso RiPP family leader peptide-containing protein</fullName>
    </recommendedName>
</protein>
<feature type="region of interest" description="Disordered" evidence="1">
    <location>
        <begin position="27"/>
        <end position="46"/>
    </location>
</feature>
<keyword evidence="3" id="KW-1185">Reference proteome</keyword>
<organism evidence="2 3">
    <name type="scientific">Sphingomonas hankyongi</name>
    <dbReference type="NCBI Taxonomy" id="2908209"/>
    <lineage>
        <taxon>Bacteria</taxon>
        <taxon>Pseudomonadati</taxon>
        <taxon>Pseudomonadota</taxon>
        <taxon>Alphaproteobacteria</taxon>
        <taxon>Sphingomonadales</taxon>
        <taxon>Sphingomonadaceae</taxon>
        <taxon>Sphingomonas</taxon>
    </lineage>
</organism>
<evidence type="ECO:0008006" key="4">
    <source>
        <dbReference type="Google" id="ProtNLM"/>
    </source>
</evidence>
<reference evidence="2" key="1">
    <citation type="submission" date="2022-05" db="EMBL/GenBank/DDBJ databases">
        <authorList>
            <person name="Jo J.-H."/>
            <person name="Im W.-T."/>
        </authorList>
    </citation>
    <scope>NUCLEOTIDE SEQUENCE</scope>
    <source>
        <strain evidence="2">SE220</strain>
    </source>
</reference>
<dbReference type="RefSeq" id="WP_249831640.1">
    <property type="nucleotide sequence ID" value="NZ_JAMGBE010000003.1"/>
</dbReference>
<name>A0ABT0S3E0_9SPHN</name>
<proteinExistence type="predicted"/>
<dbReference type="EMBL" id="JAMGBE010000003">
    <property type="protein sequence ID" value="MCL6730138.1"/>
    <property type="molecule type" value="Genomic_DNA"/>
</dbReference>
<gene>
    <name evidence="2" type="ORF">LZ538_08750</name>
</gene>
<dbReference type="Proteomes" id="UP001165342">
    <property type="component" value="Unassembled WGS sequence"/>
</dbReference>
<evidence type="ECO:0000313" key="2">
    <source>
        <dbReference type="EMBL" id="MCL6730138.1"/>
    </source>
</evidence>
<comment type="caution">
    <text evidence="2">The sequence shown here is derived from an EMBL/GenBank/DDBJ whole genome shotgun (WGS) entry which is preliminary data.</text>
</comment>
<evidence type="ECO:0000256" key="1">
    <source>
        <dbReference type="SAM" id="MobiDB-lite"/>
    </source>
</evidence>
<sequence>MKTAPVSETKYSPPKLIIYGDMVKKTASGSVSNPETAGNQTTAKHI</sequence>